<evidence type="ECO:0000259" key="3">
    <source>
        <dbReference type="Pfam" id="PF03384"/>
    </source>
</evidence>
<feature type="compositionally biased region" description="Acidic residues" evidence="1">
    <location>
        <begin position="349"/>
        <end position="362"/>
    </location>
</feature>
<feature type="region of interest" description="Disordered" evidence="1">
    <location>
        <begin position="317"/>
        <end position="388"/>
    </location>
</feature>
<evidence type="ECO:0000313" key="5">
    <source>
        <dbReference type="Proteomes" id="UP000694240"/>
    </source>
</evidence>
<keyword evidence="5" id="KW-1185">Reference proteome</keyword>
<dbReference type="PANTHER" id="PTHR31973:SF113">
    <property type="entry name" value="PROTEIN FAR1-RELATED SEQUENCE 5-LIKE"/>
    <property type="match status" value="1"/>
</dbReference>
<feature type="compositionally biased region" description="Basic and acidic residues" evidence="1">
    <location>
        <begin position="666"/>
        <end position="688"/>
    </location>
</feature>
<feature type="region of interest" description="Disordered" evidence="1">
    <location>
        <begin position="171"/>
        <end position="226"/>
    </location>
</feature>
<feature type="domain" description="Transposase MuDR plant" evidence="2">
    <location>
        <begin position="985"/>
        <end position="1046"/>
    </location>
</feature>
<feature type="compositionally biased region" description="Basic and acidic residues" evidence="1">
    <location>
        <begin position="186"/>
        <end position="196"/>
    </location>
</feature>
<accession>A0A8T1Y892</accession>
<organism evidence="4 5">
    <name type="scientific">Arabidopsis thaliana x Arabidopsis arenosa</name>
    <dbReference type="NCBI Taxonomy" id="1240361"/>
    <lineage>
        <taxon>Eukaryota</taxon>
        <taxon>Viridiplantae</taxon>
        <taxon>Streptophyta</taxon>
        <taxon>Embryophyta</taxon>
        <taxon>Tracheophyta</taxon>
        <taxon>Spermatophyta</taxon>
        <taxon>Magnoliopsida</taxon>
        <taxon>eudicotyledons</taxon>
        <taxon>Gunneridae</taxon>
        <taxon>Pentapetalae</taxon>
        <taxon>rosids</taxon>
        <taxon>malvids</taxon>
        <taxon>Brassicales</taxon>
        <taxon>Brassicaceae</taxon>
        <taxon>Camelineae</taxon>
        <taxon>Arabidopsis</taxon>
    </lineage>
</organism>
<name>A0A8T1Y892_9BRAS</name>
<feature type="region of interest" description="Disordered" evidence="1">
    <location>
        <begin position="591"/>
        <end position="616"/>
    </location>
</feature>
<dbReference type="InterPro" id="IPR005048">
    <property type="entry name" value="DUF287"/>
</dbReference>
<feature type="compositionally biased region" description="Polar residues" evidence="1">
    <location>
        <begin position="656"/>
        <end position="665"/>
    </location>
</feature>
<dbReference type="Pfam" id="PF03108">
    <property type="entry name" value="DBD_Tnp_Mut"/>
    <property type="match status" value="1"/>
</dbReference>
<dbReference type="EMBL" id="JAEFBK010000012">
    <property type="protein sequence ID" value="KAG7543365.1"/>
    <property type="molecule type" value="Genomic_DNA"/>
</dbReference>
<dbReference type="PANTHER" id="PTHR31973">
    <property type="entry name" value="POLYPROTEIN, PUTATIVE-RELATED"/>
    <property type="match status" value="1"/>
</dbReference>
<feature type="region of interest" description="Disordered" evidence="1">
    <location>
        <begin position="244"/>
        <end position="292"/>
    </location>
</feature>
<dbReference type="Proteomes" id="UP000694240">
    <property type="component" value="Chromosome 12"/>
</dbReference>
<feature type="compositionally biased region" description="Basic and acidic residues" evidence="1">
    <location>
        <begin position="204"/>
        <end position="225"/>
    </location>
</feature>
<comment type="caution">
    <text evidence="4">The sequence shown here is derived from an EMBL/GenBank/DDBJ whole genome shotgun (WGS) entry which is preliminary data.</text>
</comment>
<evidence type="ECO:0000256" key="1">
    <source>
        <dbReference type="SAM" id="MobiDB-lite"/>
    </source>
</evidence>
<feature type="compositionally biased region" description="Polar residues" evidence="1">
    <location>
        <begin position="368"/>
        <end position="386"/>
    </location>
</feature>
<feature type="domain" description="DUF287" evidence="3">
    <location>
        <begin position="50"/>
        <end position="101"/>
    </location>
</feature>
<reference evidence="4 5" key="1">
    <citation type="submission" date="2020-12" db="EMBL/GenBank/DDBJ databases">
        <title>Concerted genomic and epigenomic changes stabilize Arabidopsis allopolyploids.</title>
        <authorList>
            <person name="Chen Z."/>
        </authorList>
    </citation>
    <scope>NUCLEOTIDE SEQUENCE [LARGE SCALE GENOMIC DNA]</scope>
    <source>
        <strain evidence="4">Allo738</strain>
        <tissue evidence="4">Leaf</tissue>
    </source>
</reference>
<proteinExistence type="predicted"/>
<dbReference type="InterPro" id="IPR004332">
    <property type="entry name" value="Transposase_MuDR"/>
</dbReference>
<sequence length="1193" mass="136208">MVDSMEDECGGDRLQVAILLFVCTIIRGGKRFNSIHPFVLKIVNDLEEDIISILQPSAAEEALLLDIMERGKVENSLDPIVGAWNERLDVQKKKICWEDLHKEDVDYRGYGEGHVPAAEHMEEPQQNVPAAKHMEEELLAPYMVTRMVKTAVVDAMKDVYLRFENLGKAAEASKAKGKDGEEEETSEKTDDLRTDWETIGGSDYRGDGEESLEKGGEEPAVGEKKMNRRMKMCLKKKYDLPQKRRLKPSIHVTEPFTEEKGKKEKKKKKEKEKENEKEKARELEQEKAREQEKIVKKEENRAMASYYMAKEDFYSYESDLSHGGDENLVGEDGDYGVQPWYGDDYASSEYEDDPGGEEGEPEPPDRCPTSQHHTEPQTATTTSIQANPYVYEDDCEPEGDSYVGYQYHFPKRKENTSHHGVATYRVQTRSTPAIPKKRSNKVCDYTSNSLIFTGTSKDPEVYLSWENNMKQWLRSNNIPKEEKLYYALSKLKGDAYKWWLREDAATYYTTKAVLDWGTLKSRMYRDFTKKYQPRIRTTKPLYMEMPKKVVTTPKLPPIFQPMNAHSHEPRRASSSTRKTPIKSEQFVQVKEVQQDSPGTPLHELQGKVNRGSSNTMEKTAVLISQETTSCDSDSQAPHQSYITIQEDKTPALKQETNSNLIGNQGTKDDHKGDSSKSKEFMDQNENREEYTPLLIKRAANGNENFNETIQIKEKPPDEKPLEPIRGKILHPHILQWTNLTYLCVGDQVLRTKILEEGGYDAVINPRTNHGEDYGRETTTQEQPSGIFNQVLSKTSGQTRFSLPEKTPEPCSVQTKSKIMSYVPANTWNTFSAQIPSISKKNQTKRSSHERVIQFTSRMIPSLPDLDIHGVIGGFRPEKKDLSYEGNQGQEQPCGREDRGSVGCASNEELISSSRETDENMTLDERESSQRDEVVENRQARDDNIILYEERSEERAVVDNSDVCEGAEATPVVKREWEDGMNVTIRQEFENKQAVKDLVDKTAHKNCFEFIIVKSDTMLFVVKYSEVDKGCKWSLRAAKDGNSDSFSVRTYNKIHTCLRSETSTMRNKRRGTQHLVASVLREDFPCLIDTPTPKNLIPLVQLRAGLKVSYSTANRGKKLAAYDLRGTPDDSYKMVYSYMHMLENMNQGTVSYVELDEDKRFKYLFFALGACIEGFKAMRKVIIVVDVGFTLDCL</sequence>
<feature type="region of interest" description="Disordered" evidence="1">
    <location>
        <begin position="656"/>
        <end position="688"/>
    </location>
</feature>
<dbReference type="Pfam" id="PF03384">
    <property type="entry name" value="DUF287"/>
    <property type="match status" value="1"/>
</dbReference>
<dbReference type="AlphaFoldDB" id="A0A8T1Y892"/>
<evidence type="ECO:0000259" key="2">
    <source>
        <dbReference type="Pfam" id="PF03108"/>
    </source>
</evidence>
<feature type="compositionally biased region" description="Basic and acidic residues" evidence="1">
    <location>
        <begin position="914"/>
        <end position="935"/>
    </location>
</feature>
<evidence type="ECO:0000313" key="4">
    <source>
        <dbReference type="EMBL" id="KAG7543365.1"/>
    </source>
</evidence>
<protein>
    <submittedName>
        <fullName evidence="4">Transposase MuDR plant</fullName>
    </submittedName>
</protein>
<gene>
    <name evidence="4" type="ORF">ISN45_Aa07g032830</name>
</gene>
<feature type="region of interest" description="Disordered" evidence="1">
    <location>
        <begin position="878"/>
        <end position="935"/>
    </location>
</feature>
<feature type="compositionally biased region" description="Basic and acidic residues" evidence="1">
    <location>
        <begin position="271"/>
        <end position="292"/>
    </location>
</feature>